<name>A0A0K2UF05_LEPSM</name>
<protein>
    <submittedName>
        <fullName evidence="1">Uncharacterized protein</fullName>
    </submittedName>
</protein>
<dbReference type="AlphaFoldDB" id="A0A0K2UF05"/>
<dbReference type="EMBL" id="HACA01019452">
    <property type="protein sequence ID" value="CDW36813.1"/>
    <property type="molecule type" value="Transcribed_RNA"/>
</dbReference>
<proteinExistence type="predicted"/>
<reference evidence="1" key="1">
    <citation type="submission" date="2014-05" db="EMBL/GenBank/DDBJ databases">
        <authorList>
            <person name="Chronopoulou M."/>
        </authorList>
    </citation>
    <scope>NUCLEOTIDE SEQUENCE</scope>
    <source>
        <tissue evidence="1">Whole organism</tissue>
    </source>
</reference>
<evidence type="ECO:0000313" key="1">
    <source>
        <dbReference type="EMBL" id="CDW36813.1"/>
    </source>
</evidence>
<accession>A0A0K2UF05</accession>
<sequence length="34" mass="4012">MTLPKSFSLSYSFQTLLSFFGHYSKTFLNATFIW</sequence>
<organism evidence="1">
    <name type="scientific">Lepeophtheirus salmonis</name>
    <name type="common">Salmon louse</name>
    <name type="synonym">Caligus salmonis</name>
    <dbReference type="NCBI Taxonomy" id="72036"/>
    <lineage>
        <taxon>Eukaryota</taxon>
        <taxon>Metazoa</taxon>
        <taxon>Ecdysozoa</taxon>
        <taxon>Arthropoda</taxon>
        <taxon>Crustacea</taxon>
        <taxon>Multicrustacea</taxon>
        <taxon>Hexanauplia</taxon>
        <taxon>Copepoda</taxon>
        <taxon>Siphonostomatoida</taxon>
        <taxon>Caligidae</taxon>
        <taxon>Lepeophtheirus</taxon>
    </lineage>
</organism>